<sequence length="50" mass="5883">MAKPQKLLKSDRNNGGPERVLTPVMKTWRRATWYVGANVEQGTRVWRRRS</sequence>
<name>A0A5D2RUZ5_GOSTO</name>
<feature type="region of interest" description="Disordered" evidence="1">
    <location>
        <begin position="1"/>
        <end position="20"/>
    </location>
</feature>
<evidence type="ECO:0000313" key="2">
    <source>
        <dbReference type="EMBL" id="TYI44356.1"/>
    </source>
</evidence>
<accession>A0A5D2RUZ5</accession>
<dbReference type="EMBL" id="CM017610">
    <property type="protein sequence ID" value="TYI44356.1"/>
    <property type="molecule type" value="Genomic_DNA"/>
</dbReference>
<evidence type="ECO:0000256" key="1">
    <source>
        <dbReference type="SAM" id="MobiDB-lite"/>
    </source>
</evidence>
<evidence type="ECO:0000313" key="3">
    <source>
        <dbReference type="Proteomes" id="UP000322667"/>
    </source>
</evidence>
<proteinExistence type="predicted"/>
<protein>
    <submittedName>
        <fullName evidence="2">Uncharacterized protein</fullName>
    </submittedName>
</protein>
<organism evidence="2 3">
    <name type="scientific">Gossypium tomentosum</name>
    <name type="common">Hawaiian cotton</name>
    <name type="synonym">Gossypium sandvicense</name>
    <dbReference type="NCBI Taxonomy" id="34277"/>
    <lineage>
        <taxon>Eukaryota</taxon>
        <taxon>Viridiplantae</taxon>
        <taxon>Streptophyta</taxon>
        <taxon>Embryophyta</taxon>
        <taxon>Tracheophyta</taxon>
        <taxon>Spermatophyta</taxon>
        <taxon>Magnoliopsida</taxon>
        <taxon>eudicotyledons</taxon>
        <taxon>Gunneridae</taxon>
        <taxon>Pentapetalae</taxon>
        <taxon>rosids</taxon>
        <taxon>malvids</taxon>
        <taxon>Malvales</taxon>
        <taxon>Malvaceae</taxon>
        <taxon>Malvoideae</taxon>
        <taxon>Gossypium</taxon>
    </lineage>
</organism>
<reference evidence="2 3" key="1">
    <citation type="submission" date="2019-07" db="EMBL/GenBank/DDBJ databases">
        <title>WGS assembly of Gossypium tomentosum.</title>
        <authorList>
            <person name="Chen Z.J."/>
            <person name="Sreedasyam A."/>
            <person name="Ando A."/>
            <person name="Song Q."/>
            <person name="De L."/>
            <person name="Hulse-Kemp A."/>
            <person name="Ding M."/>
            <person name="Ye W."/>
            <person name="Kirkbride R."/>
            <person name="Jenkins J."/>
            <person name="Plott C."/>
            <person name="Lovell J."/>
            <person name="Lin Y.-M."/>
            <person name="Vaughn R."/>
            <person name="Liu B."/>
            <person name="Li W."/>
            <person name="Simpson S."/>
            <person name="Scheffler B."/>
            <person name="Saski C."/>
            <person name="Grover C."/>
            <person name="Hu G."/>
            <person name="Conover J."/>
            <person name="Carlson J."/>
            <person name="Shu S."/>
            <person name="Boston L."/>
            <person name="Williams M."/>
            <person name="Peterson D."/>
            <person name="Mcgee K."/>
            <person name="Jones D."/>
            <person name="Wendel J."/>
            <person name="Stelly D."/>
            <person name="Grimwood J."/>
            <person name="Schmutz J."/>
        </authorList>
    </citation>
    <scope>NUCLEOTIDE SEQUENCE [LARGE SCALE GENOMIC DNA]</scope>
    <source>
        <strain evidence="2">7179.01</strain>
    </source>
</reference>
<dbReference type="AlphaFoldDB" id="A0A5D2RUZ5"/>
<dbReference type="Proteomes" id="UP000322667">
    <property type="component" value="Chromosome A01"/>
</dbReference>
<gene>
    <name evidence="2" type="ORF">ES332_A01G230600v1</name>
</gene>
<keyword evidence="3" id="KW-1185">Reference proteome</keyword>